<evidence type="ECO:0000256" key="2">
    <source>
        <dbReference type="SAM" id="MobiDB-lite"/>
    </source>
</evidence>
<comment type="caution">
    <text evidence="3">The sequence shown here is derived from an EMBL/GenBank/DDBJ whole genome shotgun (WGS) entry which is preliminary data.</text>
</comment>
<dbReference type="Proteomes" id="UP001162029">
    <property type="component" value="Unassembled WGS sequence"/>
</dbReference>
<evidence type="ECO:0000313" key="4">
    <source>
        <dbReference type="Proteomes" id="UP001162029"/>
    </source>
</evidence>
<evidence type="ECO:0000256" key="1">
    <source>
        <dbReference type="SAM" id="Coils"/>
    </source>
</evidence>
<keyword evidence="1" id="KW-0175">Coiled coil</keyword>
<organism evidence="3 4">
    <name type="scientific">Peronospora destructor</name>
    <dbReference type="NCBI Taxonomy" id="86335"/>
    <lineage>
        <taxon>Eukaryota</taxon>
        <taxon>Sar</taxon>
        <taxon>Stramenopiles</taxon>
        <taxon>Oomycota</taxon>
        <taxon>Peronosporomycetes</taxon>
        <taxon>Peronosporales</taxon>
        <taxon>Peronosporaceae</taxon>
        <taxon>Peronospora</taxon>
    </lineage>
</organism>
<dbReference type="AlphaFoldDB" id="A0AAV0TZU2"/>
<dbReference type="EMBL" id="CANTFM010000706">
    <property type="protein sequence ID" value="CAI5728474.1"/>
    <property type="molecule type" value="Genomic_DNA"/>
</dbReference>
<keyword evidence="4" id="KW-1185">Reference proteome</keyword>
<feature type="coiled-coil region" evidence="1">
    <location>
        <begin position="141"/>
        <end position="168"/>
    </location>
</feature>
<feature type="region of interest" description="Disordered" evidence="2">
    <location>
        <begin position="65"/>
        <end position="107"/>
    </location>
</feature>
<evidence type="ECO:0008006" key="5">
    <source>
        <dbReference type="Google" id="ProtNLM"/>
    </source>
</evidence>
<protein>
    <recommendedName>
        <fullName evidence="5">BZIP domain-containing protein</fullName>
    </recommendedName>
</protein>
<accession>A0AAV0TZU2</accession>
<name>A0AAV0TZU2_9STRA</name>
<proteinExistence type="predicted"/>
<gene>
    <name evidence="3" type="ORF">PDE001_LOCUS4034</name>
</gene>
<evidence type="ECO:0000313" key="3">
    <source>
        <dbReference type="EMBL" id="CAI5728474.1"/>
    </source>
</evidence>
<feature type="compositionally biased region" description="Low complexity" evidence="2">
    <location>
        <begin position="75"/>
        <end position="92"/>
    </location>
</feature>
<sequence>MNHCISRPPSGQNLSDDIVGCVLPRSKSYRSTYTYVARDQQKNSSETWNRPCDLPVAVDREFSLTERKRKRQESNDSSSSNSRLLAVSSSDSQGLRPEHRCKRGEEQQAVKTEWVQSHIAHQREIRRLRQIRYRRKKEEYTASLEEGNHKLRREIEKLQERHRAISAAVPSEKTPWSVVVEYFRFFRFGYQNPTPTREPSTDMQPSAQLNFLQATMAPDVVFNAEHGVESIMTNWEYFTLWFQDVEIELNGLVKSGMGSFIASTITSFTITERSLDQIFLSLIKCRDSEGSPLGPKLLGQRIVMRGSTRFDWDNSYGRVVSVISESDMLTPMLNILGCLEDVSQVFERSLIFSTRNFADDFTTSGQYM</sequence>
<reference evidence="3" key="1">
    <citation type="submission" date="2022-12" db="EMBL/GenBank/DDBJ databases">
        <authorList>
            <person name="Webb A."/>
        </authorList>
    </citation>
    <scope>NUCLEOTIDE SEQUENCE</scope>
    <source>
        <strain evidence="3">Pd1</strain>
    </source>
</reference>